<keyword evidence="3" id="KW-1185">Reference proteome</keyword>
<name>A0A2I0KAC8_PUNGR</name>
<comment type="caution">
    <text evidence="2">The sequence shown here is derived from an EMBL/GenBank/DDBJ whole genome shotgun (WGS) entry which is preliminary data.</text>
</comment>
<proteinExistence type="predicted"/>
<evidence type="ECO:0000256" key="1">
    <source>
        <dbReference type="SAM" id="MobiDB-lite"/>
    </source>
</evidence>
<gene>
    <name evidence="2" type="ORF">CRG98_014142</name>
</gene>
<evidence type="ECO:0000313" key="3">
    <source>
        <dbReference type="Proteomes" id="UP000233551"/>
    </source>
</evidence>
<feature type="region of interest" description="Disordered" evidence="1">
    <location>
        <begin position="1"/>
        <end position="40"/>
    </location>
</feature>
<organism evidence="2 3">
    <name type="scientific">Punica granatum</name>
    <name type="common">Pomegranate</name>
    <dbReference type="NCBI Taxonomy" id="22663"/>
    <lineage>
        <taxon>Eukaryota</taxon>
        <taxon>Viridiplantae</taxon>
        <taxon>Streptophyta</taxon>
        <taxon>Embryophyta</taxon>
        <taxon>Tracheophyta</taxon>
        <taxon>Spermatophyta</taxon>
        <taxon>Magnoliopsida</taxon>
        <taxon>eudicotyledons</taxon>
        <taxon>Gunneridae</taxon>
        <taxon>Pentapetalae</taxon>
        <taxon>rosids</taxon>
        <taxon>malvids</taxon>
        <taxon>Myrtales</taxon>
        <taxon>Lythraceae</taxon>
        <taxon>Punica</taxon>
    </lineage>
</organism>
<evidence type="ECO:0000313" key="2">
    <source>
        <dbReference type="EMBL" id="PKI65484.1"/>
    </source>
</evidence>
<dbReference type="AlphaFoldDB" id="A0A2I0KAC8"/>
<reference evidence="2 3" key="1">
    <citation type="submission" date="2017-11" db="EMBL/GenBank/DDBJ databases">
        <title>De-novo sequencing of pomegranate (Punica granatum L.) genome.</title>
        <authorList>
            <person name="Akparov Z."/>
            <person name="Amiraslanov A."/>
            <person name="Hajiyeva S."/>
            <person name="Abbasov M."/>
            <person name="Kaur K."/>
            <person name="Hamwieh A."/>
            <person name="Solovyev V."/>
            <person name="Salamov A."/>
            <person name="Braich B."/>
            <person name="Kosarev P."/>
            <person name="Mahmoud A."/>
            <person name="Hajiyev E."/>
            <person name="Babayeva S."/>
            <person name="Izzatullayeva V."/>
            <person name="Mammadov A."/>
            <person name="Mammadov A."/>
            <person name="Sharifova S."/>
            <person name="Ojaghi J."/>
            <person name="Eynullazada K."/>
            <person name="Bayramov B."/>
            <person name="Abdulazimova A."/>
            <person name="Shahmuradov I."/>
        </authorList>
    </citation>
    <scope>NUCLEOTIDE SEQUENCE [LARGE SCALE GENOMIC DNA]</scope>
    <source>
        <strain evidence="3">cv. AG2017</strain>
        <tissue evidence="2">Leaf</tissue>
    </source>
</reference>
<dbReference type="Proteomes" id="UP000233551">
    <property type="component" value="Unassembled WGS sequence"/>
</dbReference>
<feature type="region of interest" description="Disordered" evidence="1">
    <location>
        <begin position="59"/>
        <end position="93"/>
    </location>
</feature>
<feature type="compositionally biased region" description="Basic and acidic residues" evidence="1">
    <location>
        <begin position="72"/>
        <end position="84"/>
    </location>
</feature>
<protein>
    <submittedName>
        <fullName evidence="2">Uncharacterized protein</fullName>
    </submittedName>
</protein>
<dbReference type="EMBL" id="PGOL01000750">
    <property type="protein sequence ID" value="PKI65484.1"/>
    <property type="molecule type" value="Genomic_DNA"/>
</dbReference>
<accession>A0A2I0KAC8</accession>
<sequence>MQPTPRKKATPINRYSLDKPDCQLSLPADPTSPIRVSSFQGAESTSRTHFSNFPRLFLHPGISMSGKGLNRSRGDRVGSGEPKEPLSLTPREVAERPSWLPRAIHDFLAPT</sequence>